<dbReference type="PANTHER" id="PTHR23355:SF9">
    <property type="entry name" value="DIS3-LIKE EXONUCLEASE 2"/>
    <property type="match status" value="1"/>
</dbReference>
<feature type="region of interest" description="Disordered" evidence="9">
    <location>
        <begin position="354"/>
        <end position="376"/>
    </location>
</feature>
<dbReference type="InterPro" id="IPR041093">
    <property type="entry name" value="Dis3l2-like_C"/>
</dbReference>
<evidence type="ECO:0000259" key="10">
    <source>
        <dbReference type="SMART" id="SM00955"/>
    </source>
</evidence>
<dbReference type="OMA" id="THYEMMA"/>
<protein>
    <recommendedName>
        <fullName evidence="8">DIS3-like exonuclease 2</fullName>
        <ecNumber evidence="8">3.1.13.-</ecNumber>
    </recommendedName>
</protein>
<dbReference type="AlphaFoldDB" id="A0A7M7SZD2"/>
<feature type="compositionally biased region" description="Polar residues" evidence="9">
    <location>
        <begin position="79"/>
        <end position="89"/>
    </location>
</feature>
<proteinExistence type="inferred from homology"/>
<dbReference type="GeneID" id="589477"/>
<dbReference type="InterPro" id="IPR012340">
    <property type="entry name" value="NA-bd_OB-fold"/>
</dbReference>
<dbReference type="InterPro" id="IPR022966">
    <property type="entry name" value="RNase_II/R_CS"/>
</dbReference>
<comment type="cofactor">
    <cofactor evidence="8">
        <name>Mg(2+)</name>
        <dbReference type="ChEBI" id="CHEBI:18420"/>
    </cofactor>
    <cofactor evidence="8">
        <name>Mn(2+)</name>
        <dbReference type="ChEBI" id="CHEBI:29035"/>
    </cofactor>
</comment>
<dbReference type="Proteomes" id="UP000007110">
    <property type="component" value="Unassembled WGS sequence"/>
</dbReference>
<evidence type="ECO:0000256" key="7">
    <source>
        <dbReference type="ARBA" id="ARBA00022884"/>
    </source>
</evidence>
<evidence type="ECO:0000313" key="12">
    <source>
        <dbReference type="Proteomes" id="UP000007110"/>
    </source>
</evidence>
<comment type="function">
    <text evidence="8">3'-5'-exoribonuclease that specifically recognizes RNAs polyuridylated at their 3' end and mediates their degradation. Component of an exosome-independent RNA degradation pathway that mediates degradation of cytoplasmic mRNAs that have been deadenylated and subsequently uridylated at their 3'.</text>
</comment>
<feature type="compositionally biased region" description="Polar residues" evidence="9">
    <location>
        <begin position="168"/>
        <end position="177"/>
    </location>
</feature>
<name>A0A7M7SZD2_STRPU</name>
<feature type="binding site" evidence="8">
    <location>
        <position position="644"/>
    </location>
    <ligand>
        <name>Mg(2+)</name>
        <dbReference type="ChEBI" id="CHEBI:18420"/>
    </ligand>
</feature>
<feature type="site" description="Important for catalytic activity" evidence="8">
    <location>
        <position position="643"/>
    </location>
</feature>
<dbReference type="EC" id="3.1.13.-" evidence="8"/>
<dbReference type="KEGG" id="spu:589477"/>
<evidence type="ECO:0000256" key="3">
    <source>
        <dbReference type="ARBA" id="ARBA00022723"/>
    </source>
</evidence>
<dbReference type="InterPro" id="IPR041505">
    <property type="entry name" value="Dis3_CSD2"/>
</dbReference>
<dbReference type="GO" id="GO:1990074">
    <property type="term" value="P:polyuridylation-dependent mRNA catabolic process"/>
    <property type="evidence" value="ECO:0007669"/>
    <property type="project" value="UniProtKB-UniRule"/>
</dbReference>
<feature type="compositionally biased region" description="Acidic residues" evidence="9">
    <location>
        <begin position="28"/>
        <end position="45"/>
    </location>
</feature>
<dbReference type="GO" id="GO:0010587">
    <property type="term" value="P:miRNA catabolic process"/>
    <property type="evidence" value="ECO:0000318"/>
    <property type="project" value="GO_Central"/>
</dbReference>
<dbReference type="PANTHER" id="PTHR23355">
    <property type="entry name" value="RIBONUCLEASE"/>
    <property type="match status" value="1"/>
</dbReference>
<dbReference type="PROSITE" id="PS01175">
    <property type="entry name" value="RIBONUCLEASE_II"/>
    <property type="match status" value="1"/>
</dbReference>
<feature type="binding site" evidence="8">
    <location>
        <position position="635"/>
    </location>
    <ligand>
        <name>Mg(2+)</name>
        <dbReference type="ChEBI" id="CHEBI:18420"/>
    </ligand>
</feature>
<dbReference type="InterPro" id="IPR050180">
    <property type="entry name" value="RNR_Ribonuclease"/>
</dbReference>
<keyword evidence="1 8" id="KW-0963">Cytoplasm</keyword>
<evidence type="ECO:0000256" key="8">
    <source>
        <dbReference type="HAMAP-Rule" id="MF_03045"/>
    </source>
</evidence>
<accession>A0A7M7SZD2</accession>
<evidence type="ECO:0000313" key="11">
    <source>
        <dbReference type="EnsemblMetazoa" id="XP_030842557"/>
    </source>
</evidence>
<keyword evidence="8" id="KW-0464">Manganese</keyword>
<keyword evidence="7 8" id="KW-0694">RNA-binding</keyword>
<sequence>MNKDQLSTSVNSLLELDNISVNPSYSASEEESERVGMEELDTEMDGEGKKKKKQVKKRRKKKENLENEDSCAEFEVRAQTESGDPSNDSGLAVQKGLKGRDPSPAKSGRGLMVRKLESGGRFRTKLGGGTSPLSGHPAKLSSTFPREGQKGVVDGAVTAKTRRGSASALHSSPAQDSMSRKDSSGMDKFARHGSTDSGQGETAPHHFGRKDAGGKDKQKKGKNGGKDKKQAKKDGQPLSPSGQPSDSSGATPKKQSFKPFDKYWMEEDVSKLVKQGKVVKGTLRINPKNFEEAYLDSPDGGSDIFINGVHARNRALQGDVVAVQILTGEVVMTPKSQRMSTPRKLLANQPIIAVSESPDRQGSSTPGSSTPKKLGGRYFFGSQGDFDTSSLNELDVSDNMSSLYLNNSEAAFGFADVSATSGEEQDKVGDLVRREWSDARSEVSSSSEVIEDAPRTPSNNRGSSTSGGGTPQKIGGTLGNDPRMAPKTARVVYICEYKHSRAASGHLKLPSNPRAPDVMFAPTDHRVPRIYIPRKECPATFSQRPQDYANTLFIAQIIDWPRISAFAKGHLLYSIGQAGEVEAETTAMLIEHGIDSSEFTTEVLEDLPKERPWRIPAEELSQRRDLRSECIFTIDPTTARDLDDALHCKALGDGIYEMGVHIADVSYFVKEDTSLDKTASHRATSVYLVQKVIPMLPRLLCEELCSLNPDQERLTMSFIWRMTEEGEILQEWCGRSVIRSCVKLSYLHAQDMIENWEEKGDDIVLPEITNGFGRNEVAQAVLNMQKIASNLRKKRFDGGALRLDQVKLQYSLNAETTLPNGYSVYQQKDSNRLVEEFMLLANMAAAHRIFKAEPQRAFLRRHPPPKEKMMDDLATLCESLGLDMDGTTAGKLQASLNRYCTSEEQAKCLLKVLTVLYSKPMQKARYFCCASLEDEEMYRHYALNVPLYTHFTSPIRRYPDILVHRMLASSLACGPVMERDPERLQRQAMRCNDAKDSAKEVSDKSSDLFFCQFVKECGPLVEKAIVMAVLDRSFDVLIINLGQVKRVYCNAIPLKKLIAVPIAKYYELTLEWEDEAGSKGVTQVIKMFSQVTVELTADRMPGKYKAVLQRPCNSS</sequence>
<reference evidence="12" key="1">
    <citation type="submission" date="2015-02" db="EMBL/GenBank/DDBJ databases">
        <title>Genome sequencing for Strongylocentrotus purpuratus.</title>
        <authorList>
            <person name="Murali S."/>
            <person name="Liu Y."/>
            <person name="Vee V."/>
            <person name="English A."/>
            <person name="Wang M."/>
            <person name="Skinner E."/>
            <person name="Han Y."/>
            <person name="Muzny D.M."/>
            <person name="Worley K.C."/>
            <person name="Gibbs R.A."/>
        </authorList>
    </citation>
    <scope>NUCLEOTIDE SEQUENCE</scope>
</reference>
<keyword evidence="12" id="KW-1185">Reference proteome</keyword>
<feature type="compositionally biased region" description="Polar residues" evidence="9">
    <location>
        <begin position="1"/>
        <end position="12"/>
    </location>
</feature>
<dbReference type="Pfam" id="PF00773">
    <property type="entry name" value="RNB"/>
    <property type="match status" value="1"/>
</dbReference>
<evidence type="ECO:0000256" key="5">
    <source>
        <dbReference type="ARBA" id="ARBA00022839"/>
    </source>
</evidence>
<dbReference type="Gene3D" id="2.40.50.690">
    <property type="match status" value="1"/>
</dbReference>
<dbReference type="FunFam" id="2.40.50.700:FF:000003">
    <property type="entry name" value="DIS3-like exonuclease 2"/>
    <property type="match status" value="1"/>
</dbReference>
<dbReference type="Gene3D" id="2.40.50.700">
    <property type="match status" value="1"/>
</dbReference>
<dbReference type="HAMAP" id="MF_03045">
    <property type="entry name" value="DIS3L2"/>
    <property type="match status" value="1"/>
</dbReference>
<evidence type="ECO:0000256" key="4">
    <source>
        <dbReference type="ARBA" id="ARBA00022801"/>
    </source>
</evidence>
<keyword evidence="3 8" id="KW-0479">Metal-binding</keyword>
<feature type="compositionally biased region" description="Basic and acidic residues" evidence="9">
    <location>
        <begin position="178"/>
        <end position="194"/>
    </location>
</feature>
<feature type="domain" description="RNB" evidence="10">
    <location>
        <begin position="623"/>
        <end position="973"/>
    </location>
</feature>
<keyword evidence="6 8" id="KW-0460">Magnesium</keyword>
<organism evidence="11 12">
    <name type="scientific">Strongylocentrotus purpuratus</name>
    <name type="common">Purple sea urchin</name>
    <dbReference type="NCBI Taxonomy" id="7668"/>
    <lineage>
        <taxon>Eukaryota</taxon>
        <taxon>Metazoa</taxon>
        <taxon>Echinodermata</taxon>
        <taxon>Eleutherozoa</taxon>
        <taxon>Echinozoa</taxon>
        <taxon>Echinoidea</taxon>
        <taxon>Euechinoidea</taxon>
        <taxon>Echinacea</taxon>
        <taxon>Camarodonta</taxon>
        <taxon>Echinidea</taxon>
        <taxon>Strongylocentrotidae</taxon>
        <taxon>Strongylocentrotus</taxon>
    </lineage>
</organism>
<dbReference type="EnsemblMetazoa" id="XM_030986697">
    <property type="protein sequence ID" value="XP_030842557"/>
    <property type="gene ID" value="LOC589477"/>
</dbReference>
<evidence type="ECO:0000256" key="2">
    <source>
        <dbReference type="ARBA" id="ARBA00022722"/>
    </source>
</evidence>
<dbReference type="Gene3D" id="2.40.50.140">
    <property type="entry name" value="Nucleic acid-binding proteins"/>
    <property type="match status" value="1"/>
</dbReference>
<dbReference type="InParanoid" id="A0A7M7SZD2"/>
<dbReference type="FunCoup" id="A0A7M7SZD2">
    <property type="interactions" value="1033"/>
</dbReference>
<keyword evidence="4 8" id="KW-0378">Hydrolase</keyword>
<dbReference type="GO" id="GO:0046872">
    <property type="term" value="F:metal ion binding"/>
    <property type="evidence" value="ECO:0007669"/>
    <property type="project" value="UniProtKB-KW"/>
</dbReference>
<dbReference type="FunFam" id="2.40.50.140:FF:000177">
    <property type="entry name" value="DIS3-like exonuclease 2"/>
    <property type="match status" value="1"/>
</dbReference>
<comment type="subcellular location">
    <subcellularLocation>
        <location evidence="8">Cytoplasm</location>
    </subcellularLocation>
    <subcellularLocation>
        <location evidence="8">Cytoplasm</location>
        <location evidence="8">P-body</location>
    </subcellularLocation>
</comment>
<dbReference type="RefSeq" id="XP_030842557.1">
    <property type="nucleotide sequence ID" value="XM_030986697.1"/>
</dbReference>
<feature type="compositionally biased region" description="Basic and acidic residues" evidence="9">
    <location>
        <begin position="224"/>
        <end position="235"/>
    </location>
</feature>
<dbReference type="SMART" id="SM00955">
    <property type="entry name" value="RNB"/>
    <property type="match status" value="1"/>
</dbReference>
<evidence type="ECO:0000256" key="1">
    <source>
        <dbReference type="ARBA" id="ARBA00022490"/>
    </source>
</evidence>
<feature type="region of interest" description="Disordered" evidence="9">
    <location>
        <begin position="1"/>
        <end position="256"/>
    </location>
</feature>
<dbReference type="GO" id="GO:0000956">
    <property type="term" value="P:nuclear-transcribed mRNA catabolic process"/>
    <property type="evidence" value="ECO:0007669"/>
    <property type="project" value="UniProtKB-UniRule"/>
</dbReference>
<reference evidence="11" key="2">
    <citation type="submission" date="2021-01" db="UniProtKB">
        <authorList>
            <consortium name="EnsemblMetazoa"/>
        </authorList>
    </citation>
    <scope>IDENTIFICATION</scope>
</reference>
<keyword evidence="2 8" id="KW-0540">Nuclease</keyword>
<feature type="compositionally biased region" description="Basic residues" evidence="9">
    <location>
        <begin position="49"/>
        <end position="62"/>
    </location>
</feature>
<dbReference type="GO" id="GO:0000175">
    <property type="term" value="F:3'-5'-RNA exonuclease activity"/>
    <property type="evidence" value="ECO:0000318"/>
    <property type="project" value="GO_Central"/>
</dbReference>
<evidence type="ECO:0000256" key="6">
    <source>
        <dbReference type="ARBA" id="ARBA00022842"/>
    </source>
</evidence>
<dbReference type="InterPro" id="IPR028591">
    <property type="entry name" value="DIS3L2"/>
</dbReference>
<dbReference type="GO" id="GO:0008266">
    <property type="term" value="F:poly(U) RNA binding"/>
    <property type="evidence" value="ECO:0007669"/>
    <property type="project" value="UniProtKB-ARBA"/>
</dbReference>
<dbReference type="GO" id="GO:0000932">
    <property type="term" value="C:P-body"/>
    <property type="evidence" value="ECO:0000318"/>
    <property type="project" value="GO_Central"/>
</dbReference>
<dbReference type="GO" id="GO:0006402">
    <property type="term" value="P:mRNA catabolic process"/>
    <property type="evidence" value="ECO:0000318"/>
    <property type="project" value="GO_Central"/>
</dbReference>
<feature type="compositionally biased region" description="Polar residues" evidence="9">
    <location>
        <begin position="238"/>
        <end position="254"/>
    </location>
</feature>
<dbReference type="InterPro" id="IPR001900">
    <property type="entry name" value="RNase_II/R"/>
</dbReference>
<dbReference type="Pfam" id="PF17877">
    <property type="entry name" value="Dis3l2_C_term"/>
    <property type="match status" value="1"/>
</dbReference>
<feature type="compositionally biased region" description="Polar residues" evidence="9">
    <location>
        <begin position="360"/>
        <end position="371"/>
    </location>
</feature>
<dbReference type="Pfam" id="PF17849">
    <property type="entry name" value="OB_Dis3"/>
    <property type="match status" value="1"/>
</dbReference>
<evidence type="ECO:0000256" key="9">
    <source>
        <dbReference type="SAM" id="MobiDB-lite"/>
    </source>
</evidence>
<keyword evidence="5 8" id="KW-0269">Exonuclease</keyword>
<dbReference type="SUPFAM" id="SSF50249">
    <property type="entry name" value="Nucleic acid-binding proteins"/>
    <property type="match status" value="2"/>
</dbReference>
<feature type="region of interest" description="Disordered" evidence="9">
    <location>
        <begin position="438"/>
        <end position="482"/>
    </location>
</feature>
<dbReference type="OrthoDB" id="372421at2759"/>
<comment type="similarity">
    <text evidence="8">Belongs to the RNR ribonuclease family. DIS3L2 subfamily.</text>
</comment>
<feature type="compositionally biased region" description="Low complexity" evidence="9">
    <location>
        <begin position="455"/>
        <end position="464"/>
    </location>
</feature>